<protein>
    <submittedName>
        <fullName evidence="2">Uncharacterized protein</fullName>
    </submittedName>
</protein>
<keyword evidence="3" id="KW-1185">Reference proteome</keyword>
<accession>I7KSS1</accession>
<name>I7KSS1_9CLOT</name>
<sequence>MQMMPMLIDKDDEDGYEDREEDRVSVEEILNKIEKNDPQIFAILRAYGIPMPVARRLVRRIIRLTLRYSR</sequence>
<dbReference type="AlphaFoldDB" id="I7KSS1"/>
<dbReference type="STRING" id="857293.CAAU_0609"/>
<comment type="caution">
    <text evidence="2">The sequence shown here is derived from an EMBL/GenBank/DDBJ whole genome shotgun (WGS) entry which is preliminary data.</text>
</comment>
<dbReference type="EMBL" id="CAKP01000026">
    <property type="protein sequence ID" value="CCJ32693.1"/>
    <property type="molecule type" value="Genomic_DNA"/>
</dbReference>
<feature type="compositionally biased region" description="Acidic residues" evidence="1">
    <location>
        <begin position="10"/>
        <end position="20"/>
    </location>
</feature>
<feature type="region of interest" description="Disordered" evidence="1">
    <location>
        <begin position="1"/>
        <end position="21"/>
    </location>
</feature>
<evidence type="ECO:0000313" key="2">
    <source>
        <dbReference type="EMBL" id="CCJ32693.1"/>
    </source>
</evidence>
<gene>
    <name evidence="2" type="ORF">CAAU_0609</name>
</gene>
<evidence type="ECO:0000256" key="1">
    <source>
        <dbReference type="SAM" id="MobiDB-lite"/>
    </source>
</evidence>
<evidence type="ECO:0000313" key="3">
    <source>
        <dbReference type="Proteomes" id="UP000007652"/>
    </source>
</evidence>
<organism evidence="2 3">
    <name type="scientific">Caloramator australicus RC3</name>
    <dbReference type="NCBI Taxonomy" id="857293"/>
    <lineage>
        <taxon>Bacteria</taxon>
        <taxon>Bacillati</taxon>
        <taxon>Bacillota</taxon>
        <taxon>Clostridia</taxon>
        <taxon>Eubacteriales</taxon>
        <taxon>Clostridiaceae</taxon>
        <taxon>Caloramator</taxon>
    </lineage>
</organism>
<proteinExistence type="predicted"/>
<dbReference type="Proteomes" id="UP000007652">
    <property type="component" value="Unassembled WGS sequence"/>
</dbReference>
<reference evidence="2 3" key="1">
    <citation type="journal article" date="2011" name="J. Bacteriol.">
        <title>Draft genome sequence of Caloramator australicus strain RC3T, a thermoanaerobe from the Great Artesian Basin of Australia.</title>
        <authorList>
            <person name="Ogg C.D."/>
            <person name="Patel B.K.C."/>
        </authorList>
    </citation>
    <scope>NUCLEOTIDE SEQUENCE [LARGE SCALE GENOMIC DNA]</scope>
    <source>
        <strain evidence="2 3">RC3</strain>
    </source>
</reference>